<dbReference type="Pfam" id="PF00149">
    <property type="entry name" value="Metallophos"/>
    <property type="match status" value="1"/>
</dbReference>
<evidence type="ECO:0000256" key="9">
    <source>
        <dbReference type="ARBA" id="ARBA00023211"/>
    </source>
</evidence>
<comment type="cofactor">
    <cofactor evidence="10">
        <name>Mn(2+)</name>
        <dbReference type="ChEBI" id="CHEBI:29035"/>
    </cofactor>
    <text evidence="10">Binds 2 Mn(2+) ions per subunit in a binuclear metal center.</text>
</comment>
<dbReference type="SUPFAM" id="SSF56300">
    <property type="entry name" value="Metallo-dependent phosphatases"/>
    <property type="match status" value="1"/>
</dbReference>
<dbReference type="HAMAP" id="MF_00575">
    <property type="entry name" value="LpxH"/>
    <property type="match status" value="1"/>
</dbReference>
<feature type="binding site" evidence="10">
    <location>
        <position position="18"/>
    </location>
    <ligand>
        <name>Mn(2+)</name>
        <dbReference type="ChEBI" id="CHEBI:29035"/>
        <label>1</label>
    </ligand>
</feature>
<dbReference type="InterPro" id="IPR010138">
    <property type="entry name" value="UDP-diacylglucosamine_Hdrlase"/>
</dbReference>
<accession>A0ABU6JD83</accession>
<proteinExistence type="inferred from homology"/>
<feature type="binding site" evidence="10">
    <location>
        <position position="178"/>
    </location>
    <ligand>
        <name>substrate</name>
    </ligand>
</feature>
<dbReference type="Gene3D" id="3.60.21.10">
    <property type="match status" value="1"/>
</dbReference>
<evidence type="ECO:0000313" key="12">
    <source>
        <dbReference type="EMBL" id="MEC4721413.1"/>
    </source>
</evidence>
<feature type="binding site" evidence="10">
    <location>
        <position position="90"/>
    </location>
    <ligand>
        <name>Mn(2+)</name>
        <dbReference type="ChEBI" id="CHEBI:29035"/>
        <label>2</label>
    </ligand>
</feature>
<sequence>MTPSAKAQSAPVALFVSDVHLQPELPCTTDAFLLFLRREAPRARQLFLLGDLFEYWAGDDDLETPYLRRIADALRAVSDAGVRLYWIAGNRDFLVGQGFAEATGAQLLQEPYVTEIANHPVVLLHGDAQCTDDLGYMQFRAMVRQPEWQRQFLAMPLAQRKAVIEGMRAGSRDAQRGKSHEITDVNLAAIDGVFAQSGAALMIHGHTHRPAIHRHEIDGSVRTRYVLPDWECDTAIPRGGWLAMNEDGTVRRIDLGELQLPC</sequence>
<protein>
    <recommendedName>
        <fullName evidence="10">UDP-2,3-diacylglucosamine hydrolase</fullName>
        <ecNumber evidence="10">3.6.1.54</ecNumber>
    </recommendedName>
    <alternativeName>
        <fullName evidence="10">UDP-2,3-diacylglucosamine diphosphatase</fullName>
    </alternativeName>
</protein>
<feature type="binding site" evidence="10">
    <location>
        <position position="171"/>
    </location>
    <ligand>
        <name>substrate</name>
    </ligand>
</feature>
<dbReference type="CDD" id="cd07398">
    <property type="entry name" value="MPP_YbbF-LpxH"/>
    <property type="match status" value="1"/>
</dbReference>
<evidence type="ECO:0000256" key="8">
    <source>
        <dbReference type="ARBA" id="ARBA00023136"/>
    </source>
</evidence>
<evidence type="ECO:0000256" key="7">
    <source>
        <dbReference type="ARBA" id="ARBA00023098"/>
    </source>
</evidence>
<comment type="subcellular location">
    <subcellularLocation>
        <location evidence="10">Cell inner membrane</location>
        <topology evidence="10">Peripheral membrane protein</topology>
        <orientation evidence="10">Cytoplasmic side</orientation>
    </subcellularLocation>
</comment>
<dbReference type="InterPro" id="IPR004843">
    <property type="entry name" value="Calcineurin-like_PHP"/>
</dbReference>
<keyword evidence="2 10" id="KW-0444">Lipid biosynthesis</keyword>
<evidence type="ECO:0000256" key="6">
    <source>
        <dbReference type="ARBA" id="ARBA00022801"/>
    </source>
</evidence>
<feature type="binding site" evidence="10">
    <location>
        <position position="125"/>
    </location>
    <ligand>
        <name>Mn(2+)</name>
        <dbReference type="ChEBI" id="CHEBI:29035"/>
        <label>2</label>
    </ligand>
</feature>
<evidence type="ECO:0000313" key="13">
    <source>
        <dbReference type="Proteomes" id="UP001352263"/>
    </source>
</evidence>
<feature type="binding site" evidence="10">
    <location>
        <position position="133"/>
    </location>
    <ligand>
        <name>substrate</name>
    </ligand>
</feature>
<keyword evidence="7 10" id="KW-0443">Lipid metabolism</keyword>
<evidence type="ECO:0000256" key="5">
    <source>
        <dbReference type="ARBA" id="ARBA00022723"/>
    </source>
</evidence>
<evidence type="ECO:0000256" key="2">
    <source>
        <dbReference type="ARBA" id="ARBA00022516"/>
    </source>
</evidence>
<comment type="function">
    <text evidence="10">Hydrolyzes the pyrophosphate bond of UDP-2,3-diacylglucosamine to yield 2,3-diacylglucosamine 1-phosphate (lipid X) and UMP by catalyzing the attack of water at the alpha-P atom. Involved in the biosynthesis of lipid A, a phosphorylated glycolipid that anchors the lipopolysaccharide to the outer membrane of the cell.</text>
</comment>
<dbReference type="PANTHER" id="PTHR34990:SF1">
    <property type="entry name" value="UDP-2,3-DIACYLGLUCOSAMINE HYDROLASE"/>
    <property type="match status" value="1"/>
</dbReference>
<keyword evidence="5 10" id="KW-0479">Metal-binding</keyword>
<dbReference type="InterPro" id="IPR029052">
    <property type="entry name" value="Metallo-depent_PP-like"/>
</dbReference>
<comment type="catalytic activity">
    <reaction evidence="10">
        <text>UDP-2-N,3-O-bis[(3R)-3-hydroxytetradecanoyl]-alpha-D-glucosamine + H2O = 2-N,3-O-bis[(3R)-3-hydroxytetradecanoyl]-alpha-D-glucosaminyl 1-phosphate + UMP + 2 H(+)</text>
        <dbReference type="Rhea" id="RHEA:25213"/>
        <dbReference type="ChEBI" id="CHEBI:15377"/>
        <dbReference type="ChEBI" id="CHEBI:15378"/>
        <dbReference type="ChEBI" id="CHEBI:57865"/>
        <dbReference type="ChEBI" id="CHEBI:57957"/>
        <dbReference type="ChEBI" id="CHEBI:78847"/>
        <dbReference type="EC" id="3.6.1.54"/>
    </reaction>
</comment>
<comment type="similarity">
    <text evidence="10">Belongs to the LpxH family.</text>
</comment>
<dbReference type="EMBL" id="JAWIIV010000018">
    <property type="protein sequence ID" value="MEC4721413.1"/>
    <property type="molecule type" value="Genomic_DNA"/>
</dbReference>
<gene>
    <name evidence="10" type="primary">lpxH</name>
    <name evidence="12" type="ORF">RY831_19795</name>
</gene>
<feature type="binding site" evidence="10">
    <location>
        <begin position="90"/>
        <end position="91"/>
    </location>
    <ligand>
        <name>substrate</name>
    </ligand>
</feature>
<feature type="domain" description="Calcineurin-like phosphoesterase" evidence="11">
    <location>
        <begin position="14"/>
        <end position="210"/>
    </location>
</feature>
<dbReference type="Proteomes" id="UP001352263">
    <property type="component" value="Unassembled WGS sequence"/>
</dbReference>
<organism evidence="12 13">
    <name type="scientific">Noviherbaspirillum album</name>
    <dbReference type="NCBI Taxonomy" id="3080276"/>
    <lineage>
        <taxon>Bacteria</taxon>
        <taxon>Pseudomonadati</taxon>
        <taxon>Pseudomonadota</taxon>
        <taxon>Betaproteobacteria</taxon>
        <taxon>Burkholderiales</taxon>
        <taxon>Oxalobacteraceae</taxon>
        <taxon>Noviherbaspirillum</taxon>
    </lineage>
</organism>
<dbReference type="PANTHER" id="PTHR34990">
    <property type="entry name" value="UDP-2,3-DIACYLGLUCOSAMINE HYDROLASE-RELATED"/>
    <property type="match status" value="1"/>
</dbReference>
<evidence type="ECO:0000256" key="10">
    <source>
        <dbReference type="HAMAP-Rule" id="MF_00575"/>
    </source>
</evidence>
<keyword evidence="4 10" id="KW-0441">Lipid A biosynthesis</keyword>
<dbReference type="NCBIfam" id="NF003743">
    <property type="entry name" value="PRK05340.1"/>
    <property type="match status" value="1"/>
</dbReference>
<keyword evidence="1 10" id="KW-1003">Cell membrane</keyword>
<dbReference type="GO" id="GO:0016787">
    <property type="term" value="F:hydrolase activity"/>
    <property type="evidence" value="ECO:0007669"/>
    <property type="project" value="UniProtKB-KW"/>
</dbReference>
<feature type="binding site" evidence="10">
    <location>
        <position position="20"/>
    </location>
    <ligand>
        <name>Mn(2+)</name>
        <dbReference type="ChEBI" id="CHEBI:29035"/>
        <label>1</label>
    </ligand>
</feature>
<dbReference type="NCBIfam" id="TIGR01854">
    <property type="entry name" value="lipid_A_lpxH"/>
    <property type="match status" value="1"/>
</dbReference>
<reference evidence="12 13" key="1">
    <citation type="submission" date="2023-10" db="EMBL/GenBank/DDBJ databases">
        <title>Noviherbaspirillum sp. CPCC 100848 genome assembly.</title>
        <authorList>
            <person name="Li X.Y."/>
            <person name="Fang X.M."/>
        </authorList>
    </citation>
    <scope>NUCLEOTIDE SEQUENCE [LARGE SCALE GENOMIC DNA]</scope>
    <source>
        <strain evidence="12 13">CPCC 100848</strain>
    </source>
</reference>
<keyword evidence="8 10" id="KW-0472">Membrane</keyword>
<feature type="binding site" evidence="10">
    <location>
        <position position="51"/>
    </location>
    <ligand>
        <name>Mn(2+)</name>
        <dbReference type="ChEBI" id="CHEBI:29035"/>
        <label>1</label>
    </ligand>
</feature>
<name>A0ABU6JD83_9BURK</name>
<dbReference type="EC" id="3.6.1.54" evidence="10"/>
<keyword evidence="13" id="KW-1185">Reference proteome</keyword>
<feature type="binding site" evidence="10">
    <location>
        <position position="206"/>
    </location>
    <ligand>
        <name>substrate</name>
    </ligand>
</feature>
<dbReference type="InterPro" id="IPR043461">
    <property type="entry name" value="LpxH-like"/>
</dbReference>
<keyword evidence="6 10" id="KW-0378">Hydrolase</keyword>
<evidence type="ECO:0000256" key="3">
    <source>
        <dbReference type="ARBA" id="ARBA00022519"/>
    </source>
</evidence>
<feature type="binding site" evidence="10">
    <location>
        <position position="206"/>
    </location>
    <ligand>
        <name>Mn(2+)</name>
        <dbReference type="ChEBI" id="CHEBI:29035"/>
        <label>2</label>
    </ligand>
</feature>
<evidence type="ECO:0000256" key="4">
    <source>
        <dbReference type="ARBA" id="ARBA00022556"/>
    </source>
</evidence>
<feature type="binding site" evidence="10">
    <location>
        <position position="51"/>
    </location>
    <ligand>
        <name>Mn(2+)</name>
        <dbReference type="ChEBI" id="CHEBI:29035"/>
        <label>2</label>
    </ligand>
</feature>
<evidence type="ECO:0000256" key="1">
    <source>
        <dbReference type="ARBA" id="ARBA00022475"/>
    </source>
</evidence>
<comment type="pathway">
    <text evidence="10">Glycolipid biosynthesis; lipid IV(A) biosynthesis; lipid IV(A) from (3R)-3-hydroxytetradecanoyl-[acyl-carrier-protein] and UDP-N-acetyl-alpha-D-glucosamine: step 4/6.</text>
</comment>
<evidence type="ECO:0000259" key="11">
    <source>
        <dbReference type="Pfam" id="PF00149"/>
    </source>
</evidence>
<comment type="caution">
    <text evidence="12">The sequence shown here is derived from an EMBL/GenBank/DDBJ whole genome shotgun (WGS) entry which is preliminary data.</text>
</comment>
<keyword evidence="9 10" id="KW-0464">Manganese</keyword>
<keyword evidence="3 10" id="KW-0997">Cell inner membrane</keyword>
<feature type="binding site" evidence="10">
    <location>
        <position position="208"/>
    </location>
    <ligand>
        <name>Mn(2+)</name>
        <dbReference type="ChEBI" id="CHEBI:29035"/>
        <label>1</label>
    </ligand>
</feature>
<dbReference type="RefSeq" id="WP_326508154.1">
    <property type="nucleotide sequence ID" value="NZ_JAWIIV010000018.1"/>
</dbReference>
<feature type="binding site" evidence="10">
    <location>
        <position position="175"/>
    </location>
    <ligand>
        <name>substrate</name>
    </ligand>
</feature>